<evidence type="ECO:0000313" key="1">
    <source>
        <dbReference type="EMBL" id="KAJ0074732.1"/>
    </source>
</evidence>
<comment type="caution">
    <text evidence="1">The sequence shown here is derived from an EMBL/GenBank/DDBJ whole genome shotgun (WGS) entry which is preliminary data.</text>
</comment>
<name>A0ACC0ZRS8_9ROSI</name>
<protein>
    <submittedName>
        <fullName evidence="1">Uncharacterized protein</fullName>
    </submittedName>
</protein>
<sequence length="286" mass="33270">MQIIYMGKSSRKDQITKNISTVTVEKLSHSIENLPQASIEALKRKNVLLLISDLEGFEEELFMLKQMYIESCQHLAMTESLYEVVWIPIMDRSTPWTQAKQHQFENHQLSMPWYSVYHPSIINSAVIMYFQEVWQFKKKPILVALDPLGKMNILDNCIYLYGGENIDWIRKFTATAHKVAEVACIRLKILYVGKNNSEKQVRKNIYTIIMEKLSHSLQEYHQVWLFWKRLGSMWHSKMQLSCMVENDPIIQEINTLLSFDKSDEGWAVFGRGSALAKAKVKPFGSA</sequence>
<accession>A0ACC0ZRS8</accession>
<proteinExistence type="predicted"/>
<gene>
    <name evidence="1" type="ORF">Patl1_33303</name>
</gene>
<organism evidence="1 2">
    <name type="scientific">Pistacia atlantica</name>
    <dbReference type="NCBI Taxonomy" id="434234"/>
    <lineage>
        <taxon>Eukaryota</taxon>
        <taxon>Viridiplantae</taxon>
        <taxon>Streptophyta</taxon>
        <taxon>Embryophyta</taxon>
        <taxon>Tracheophyta</taxon>
        <taxon>Spermatophyta</taxon>
        <taxon>Magnoliopsida</taxon>
        <taxon>eudicotyledons</taxon>
        <taxon>Gunneridae</taxon>
        <taxon>Pentapetalae</taxon>
        <taxon>rosids</taxon>
        <taxon>malvids</taxon>
        <taxon>Sapindales</taxon>
        <taxon>Anacardiaceae</taxon>
        <taxon>Pistacia</taxon>
    </lineage>
</organism>
<keyword evidence="2" id="KW-1185">Reference proteome</keyword>
<dbReference type="EMBL" id="CM047910">
    <property type="protein sequence ID" value="KAJ0074732.1"/>
    <property type="molecule type" value="Genomic_DNA"/>
</dbReference>
<dbReference type="Proteomes" id="UP001164250">
    <property type="component" value="Chromosome 15"/>
</dbReference>
<reference evidence="2" key="1">
    <citation type="journal article" date="2023" name="G3 (Bethesda)">
        <title>Genome assembly and association tests identify interacting loci associated with vigor, precocity, and sex in interspecific pistachio rootstocks.</title>
        <authorList>
            <person name="Palmer W."/>
            <person name="Jacygrad E."/>
            <person name="Sagayaradj S."/>
            <person name="Cavanaugh K."/>
            <person name="Han R."/>
            <person name="Bertier L."/>
            <person name="Beede B."/>
            <person name="Kafkas S."/>
            <person name="Golino D."/>
            <person name="Preece J."/>
            <person name="Michelmore R."/>
        </authorList>
    </citation>
    <scope>NUCLEOTIDE SEQUENCE [LARGE SCALE GENOMIC DNA]</scope>
</reference>
<evidence type="ECO:0000313" key="2">
    <source>
        <dbReference type="Proteomes" id="UP001164250"/>
    </source>
</evidence>